<dbReference type="AlphaFoldDB" id="A0A7W7K1P2"/>
<evidence type="ECO:0000313" key="9">
    <source>
        <dbReference type="Proteomes" id="UP000575241"/>
    </source>
</evidence>
<comment type="similarity">
    <text evidence="2">Belongs to the HpcH/HpaI aldolase family.</text>
</comment>
<dbReference type="Pfam" id="PF03328">
    <property type="entry name" value="HpcH_HpaI"/>
    <property type="match status" value="1"/>
</dbReference>
<dbReference type="PANTHER" id="PTHR32308:SF10">
    <property type="entry name" value="CITRATE LYASE SUBUNIT BETA"/>
    <property type="match status" value="1"/>
</dbReference>
<evidence type="ECO:0000256" key="6">
    <source>
        <dbReference type="PIRSR" id="PIRSR015582-2"/>
    </source>
</evidence>
<comment type="caution">
    <text evidence="8">The sequence shown here is derived from an EMBL/GenBank/DDBJ whole genome shotgun (WGS) entry which is preliminary data.</text>
</comment>
<dbReference type="Proteomes" id="UP000575241">
    <property type="component" value="Unassembled WGS sequence"/>
</dbReference>
<feature type="binding site" evidence="5">
    <location>
        <position position="120"/>
    </location>
    <ligand>
        <name>substrate</name>
    </ligand>
</feature>
<feature type="binding site" evidence="6">
    <location>
        <position position="146"/>
    </location>
    <ligand>
        <name>Mg(2+)</name>
        <dbReference type="ChEBI" id="CHEBI:18420"/>
    </ligand>
</feature>
<sequence length="279" mass="28537">MTTARLAPRTALFLPASNPRAIEKARGLGADLVILDLEDAVKQADKVSARVAAVEAVGQGFAASLSAIRINAIDTAEHGEDVAAIAGSSANFAVLPKAESAEEVAQVARALGKPLLVMIETPRGVLGAAEIAAVPGLAGLIIGTNDLAASLRLPPSSGRAQMGVSLQSVVLAARAAGVWALDGVFNKLDDPQGLAAECREGRALGYDGKSLIHPNQIAIAGQAFGPSEAELAEARALVAAATGGAERYDGRMIEAMHVDQARALLDRAMDYAGSDDFLA</sequence>
<keyword evidence="3 6" id="KW-0479">Metal-binding</keyword>
<evidence type="ECO:0000256" key="5">
    <source>
        <dbReference type="PIRSR" id="PIRSR015582-1"/>
    </source>
</evidence>
<dbReference type="PANTHER" id="PTHR32308">
    <property type="entry name" value="LYASE BETA SUBUNIT, PUTATIVE (AFU_ORTHOLOGUE AFUA_4G13030)-RELATED"/>
    <property type="match status" value="1"/>
</dbReference>
<keyword evidence="4 6" id="KW-0460">Magnesium</keyword>
<dbReference type="EC" id="4.1.3.34" evidence="8"/>
<reference evidence="8 9" key="1">
    <citation type="submission" date="2020-08" db="EMBL/GenBank/DDBJ databases">
        <title>Functional genomics of gut bacteria from endangered species of beetles.</title>
        <authorList>
            <person name="Carlos-Shanley C."/>
        </authorList>
    </citation>
    <scope>NUCLEOTIDE SEQUENCE [LARGE SCALE GENOMIC DNA]</scope>
    <source>
        <strain evidence="8 9">S00224</strain>
    </source>
</reference>
<dbReference type="PIRSF" id="PIRSF015582">
    <property type="entry name" value="Cit_lyase_B"/>
    <property type="match status" value="1"/>
</dbReference>
<evidence type="ECO:0000313" key="8">
    <source>
        <dbReference type="EMBL" id="MBB4839067.1"/>
    </source>
</evidence>
<dbReference type="SUPFAM" id="SSF51621">
    <property type="entry name" value="Phosphoenolpyruvate/pyruvate domain"/>
    <property type="match status" value="1"/>
</dbReference>
<dbReference type="RefSeq" id="WP_184166589.1">
    <property type="nucleotide sequence ID" value="NZ_JACHLN010000002.1"/>
</dbReference>
<feature type="binding site" evidence="6">
    <location>
        <position position="120"/>
    </location>
    <ligand>
        <name>Mg(2+)</name>
        <dbReference type="ChEBI" id="CHEBI:18420"/>
    </ligand>
</feature>
<dbReference type="InterPro" id="IPR040442">
    <property type="entry name" value="Pyrv_kinase-like_dom_sf"/>
</dbReference>
<keyword evidence="8" id="KW-0456">Lyase</keyword>
<evidence type="ECO:0000259" key="7">
    <source>
        <dbReference type="Pfam" id="PF03328"/>
    </source>
</evidence>
<dbReference type="InterPro" id="IPR011206">
    <property type="entry name" value="Citrate_lyase_beta/mcl1/mcl2"/>
</dbReference>
<proteinExistence type="inferred from homology"/>
<evidence type="ECO:0000256" key="3">
    <source>
        <dbReference type="ARBA" id="ARBA00022723"/>
    </source>
</evidence>
<feature type="domain" description="HpcH/HpaI aldolase/citrate lyase" evidence="7">
    <location>
        <begin position="9"/>
        <end position="214"/>
    </location>
</feature>
<feature type="binding site" evidence="5">
    <location>
        <position position="69"/>
    </location>
    <ligand>
        <name>substrate</name>
    </ligand>
</feature>
<accession>A0A7W7K1P2</accession>
<gene>
    <name evidence="8" type="ORF">HNP52_002136</name>
</gene>
<comment type="cofactor">
    <cofactor evidence="1">
        <name>Mg(2+)</name>
        <dbReference type="ChEBI" id="CHEBI:18420"/>
    </cofactor>
</comment>
<evidence type="ECO:0000256" key="4">
    <source>
        <dbReference type="ARBA" id="ARBA00022842"/>
    </source>
</evidence>
<evidence type="ECO:0000256" key="2">
    <source>
        <dbReference type="ARBA" id="ARBA00005568"/>
    </source>
</evidence>
<dbReference type="InterPro" id="IPR005000">
    <property type="entry name" value="Aldolase/citrate-lyase_domain"/>
</dbReference>
<dbReference type="Gene3D" id="3.20.20.60">
    <property type="entry name" value="Phosphoenolpyruvate-binding domains"/>
    <property type="match status" value="1"/>
</dbReference>
<protein>
    <submittedName>
        <fullName evidence="8">Citrate lyase subunit beta/citryl-CoA lyase</fullName>
        <ecNumber evidence="8">4.1.3.34</ecNumber>
    </submittedName>
</protein>
<dbReference type="GO" id="GO:0008816">
    <property type="term" value="F:citryl-CoA lyase activity"/>
    <property type="evidence" value="ECO:0007669"/>
    <property type="project" value="UniProtKB-EC"/>
</dbReference>
<dbReference type="EMBL" id="JACHLN010000002">
    <property type="protein sequence ID" value="MBB4839067.1"/>
    <property type="molecule type" value="Genomic_DNA"/>
</dbReference>
<keyword evidence="9" id="KW-1185">Reference proteome</keyword>
<organism evidence="8 9">
    <name type="scientific">Sphingomonas kyeonggiensis</name>
    <dbReference type="NCBI Taxonomy" id="1268553"/>
    <lineage>
        <taxon>Bacteria</taxon>
        <taxon>Pseudomonadati</taxon>
        <taxon>Pseudomonadota</taxon>
        <taxon>Alphaproteobacteria</taxon>
        <taxon>Sphingomonadales</taxon>
        <taxon>Sphingomonadaceae</taxon>
        <taxon>Sphingomonas</taxon>
    </lineage>
</organism>
<dbReference type="GO" id="GO:0006107">
    <property type="term" value="P:oxaloacetate metabolic process"/>
    <property type="evidence" value="ECO:0007669"/>
    <property type="project" value="TreeGrafter"/>
</dbReference>
<evidence type="ECO:0000256" key="1">
    <source>
        <dbReference type="ARBA" id="ARBA00001946"/>
    </source>
</evidence>
<name>A0A7W7K1P2_9SPHN</name>
<dbReference type="GO" id="GO:0000287">
    <property type="term" value="F:magnesium ion binding"/>
    <property type="evidence" value="ECO:0007669"/>
    <property type="project" value="TreeGrafter"/>
</dbReference>
<dbReference type="InterPro" id="IPR015813">
    <property type="entry name" value="Pyrv/PenolPyrv_kinase-like_dom"/>
</dbReference>